<proteinExistence type="predicted"/>
<gene>
    <name evidence="1" type="ORF">LTS18_011155</name>
</gene>
<dbReference type="Proteomes" id="UP001186974">
    <property type="component" value="Unassembled WGS sequence"/>
</dbReference>
<reference evidence="1" key="1">
    <citation type="submission" date="2024-09" db="EMBL/GenBank/DDBJ databases">
        <title>Black Yeasts Isolated from many extreme environments.</title>
        <authorList>
            <person name="Coleine C."/>
            <person name="Stajich J.E."/>
            <person name="Selbmann L."/>
        </authorList>
    </citation>
    <scope>NUCLEOTIDE SEQUENCE</scope>
    <source>
        <strain evidence="1">CCFEE 5737</strain>
    </source>
</reference>
<comment type="caution">
    <text evidence="1">The sequence shown here is derived from an EMBL/GenBank/DDBJ whole genome shotgun (WGS) entry which is preliminary data.</text>
</comment>
<keyword evidence="2" id="KW-1185">Reference proteome</keyword>
<name>A0ACC3DWC1_9PEZI</name>
<accession>A0ACC3DWC1</accession>
<evidence type="ECO:0000313" key="1">
    <source>
        <dbReference type="EMBL" id="KAK3081000.1"/>
    </source>
</evidence>
<protein>
    <submittedName>
        <fullName evidence="1">Uncharacterized protein</fullName>
    </submittedName>
</protein>
<dbReference type="EMBL" id="JAWDJW010000319">
    <property type="protein sequence ID" value="KAK3081000.1"/>
    <property type="molecule type" value="Genomic_DNA"/>
</dbReference>
<evidence type="ECO:0000313" key="2">
    <source>
        <dbReference type="Proteomes" id="UP001186974"/>
    </source>
</evidence>
<organism evidence="1 2">
    <name type="scientific">Coniosporium uncinatum</name>
    <dbReference type="NCBI Taxonomy" id="93489"/>
    <lineage>
        <taxon>Eukaryota</taxon>
        <taxon>Fungi</taxon>
        <taxon>Dikarya</taxon>
        <taxon>Ascomycota</taxon>
        <taxon>Pezizomycotina</taxon>
        <taxon>Dothideomycetes</taxon>
        <taxon>Dothideomycetes incertae sedis</taxon>
        <taxon>Coniosporium</taxon>
    </lineage>
</organism>
<sequence>MGQDPDDQALRAGWLFSSSNPSTVQQLCSQEAQPLVFSIGGIALNQSAYGKDRQRHHRSHPHALLAAIPEPMWIYCEPHARRLKASDLKGVHLSVFERILTDASASTVHPPPEESGYLSTSKEGKDVDALLVA</sequence>